<name>A0A016UCU1_9BILA</name>
<gene>
    <name evidence="1" type="primary">Acey_s0045.g1275</name>
    <name evidence="1" type="ORF">Y032_0045g1275</name>
</gene>
<organism evidence="1 2">
    <name type="scientific">Ancylostoma ceylanicum</name>
    <dbReference type="NCBI Taxonomy" id="53326"/>
    <lineage>
        <taxon>Eukaryota</taxon>
        <taxon>Metazoa</taxon>
        <taxon>Ecdysozoa</taxon>
        <taxon>Nematoda</taxon>
        <taxon>Chromadorea</taxon>
        <taxon>Rhabditida</taxon>
        <taxon>Rhabditina</taxon>
        <taxon>Rhabditomorpha</taxon>
        <taxon>Strongyloidea</taxon>
        <taxon>Ancylostomatidae</taxon>
        <taxon>Ancylostomatinae</taxon>
        <taxon>Ancylostoma</taxon>
    </lineage>
</organism>
<protein>
    <submittedName>
        <fullName evidence="1">Uncharacterized protein</fullName>
    </submittedName>
</protein>
<evidence type="ECO:0000313" key="2">
    <source>
        <dbReference type="Proteomes" id="UP000024635"/>
    </source>
</evidence>
<sequence>MLLIRFAALHLLRNAEGPYGVLLMLSTPGHPDHYSGLAGFLDWRGIADSVPSKLLVGFHDVRTSPDFPRFDLQSRFWIPFLVGAFENVRNIITLRFCCADAFIIMPPPKPARKRSLFLRTAATADRCFWKNSNIKCDEQIPRKPRFATAATIPSFFPRPWMGGCHRRPLYLFFQEELVGFDLG</sequence>
<dbReference type="AlphaFoldDB" id="A0A016UCU1"/>
<reference evidence="2" key="1">
    <citation type="journal article" date="2015" name="Nat. Genet.">
        <title>The genome and transcriptome of the zoonotic hookworm Ancylostoma ceylanicum identify infection-specific gene families.</title>
        <authorList>
            <person name="Schwarz E.M."/>
            <person name="Hu Y."/>
            <person name="Antoshechkin I."/>
            <person name="Miller M.M."/>
            <person name="Sternberg P.W."/>
            <person name="Aroian R.V."/>
        </authorList>
    </citation>
    <scope>NUCLEOTIDE SEQUENCE</scope>
    <source>
        <strain evidence="2">HY135</strain>
    </source>
</reference>
<proteinExistence type="predicted"/>
<comment type="caution">
    <text evidence="1">The sequence shown here is derived from an EMBL/GenBank/DDBJ whole genome shotgun (WGS) entry which is preliminary data.</text>
</comment>
<accession>A0A016UCU1</accession>
<dbReference type="Proteomes" id="UP000024635">
    <property type="component" value="Unassembled WGS sequence"/>
</dbReference>
<keyword evidence="2" id="KW-1185">Reference proteome</keyword>
<evidence type="ECO:0000313" key="1">
    <source>
        <dbReference type="EMBL" id="EYC13119.1"/>
    </source>
</evidence>
<dbReference type="EMBL" id="JARK01001381">
    <property type="protein sequence ID" value="EYC13119.1"/>
    <property type="molecule type" value="Genomic_DNA"/>
</dbReference>